<dbReference type="SMART" id="SM00530">
    <property type="entry name" value="HTH_XRE"/>
    <property type="match status" value="1"/>
</dbReference>
<sequence>MGTALTEISKLRAARELAGLTVEQVAKKTNIRIGVIEDLEKNSVEVCGGIAYARGHIRSIAKVVKADGDLLVAEIEAAQGDNSRRIIDALYDNNVADRPKPKKVLKFSTLAGVAAAVLGIGFVVNIAINNVSTSNESTVAVATTSPSPSATAVATDVSGVNLIITAVDGRTWLGITNEQGETVFDGQIRSGQTQSFQDPDSLSVTIGNASAVQVTLNGVDLGVAGKFGEVARYKYTQAGATKE</sequence>
<dbReference type="PANTHER" id="PTHR34475">
    <property type="match status" value="1"/>
</dbReference>
<dbReference type="EMBL" id="CAEZXI010000014">
    <property type="protein sequence ID" value="CAB4679051.1"/>
    <property type="molecule type" value="Genomic_DNA"/>
</dbReference>
<dbReference type="CDD" id="cd00093">
    <property type="entry name" value="HTH_XRE"/>
    <property type="match status" value="1"/>
</dbReference>
<evidence type="ECO:0000259" key="2">
    <source>
        <dbReference type="PROSITE" id="PS50943"/>
    </source>
</evidence>
<dbReference type="GO" id="GO:0003677">
    <property type="term" value="F:DNA binding"/>
    <property type="evidence" value="ECO:0007669"/>
    <property type="project" value="InterPro"/>
</dbReference>
<dbReference type="SUPFAM" id="SSF47413">
    <property type="entry name" value="lambda repressor-like DNA-binding domains"/>
    <property type="match status" value="1"/>
</dbReference>
<dbReference type="InterPro" id="IPR025194">
    <property type="entry name" value="RodZ-like_C"/>
</dbReference>
<evidence type="ECO:0000313" key="3">
    <source>
        <dbReference type="EMBL" id="CAB4679051.1"/>
    </source>
</evidence>
<dbReference type="InterPro" id="IPR050400">
    <property type="entry name" value="Bact_Cytoskel_RodZ"/>
</dbReference>
<name>A0A6J6MXF8_9ZZZZ</name>
<accession>A0A6J6MXF8</accession>
<organism evidence="3">
    <name type="scientific">freshwater metagenome</name>
    <dbReference type="NCBI Taxonomy" id="449393"/>
    <lineage>
        <taxon>unclassified sequences</taxon>
        <taxon>metagenomes</taxon>
        <taxon>ecological metagenomes</taxon>
    </lineage>
</organism>
<protein>
    <submittedName>
        <fullName evidence="3">Unannotated protein</fullName>
    </submittedName>
</protein>
<dbReference type="PANTHER" id="PTHR34475:SF1">
    <property type="entry name" value="CYTOSKELETON PROTEIN RODZ"/>
    <property type="match status" value="1"/>
</dbReference>
<dbReference type="AlphaFoldDB" id="A0A6J6MXF8"/>
<gene>
    <name evidence="3" type="ORF">UFOPK2362_00253</name>
</gene>
<feature type="transmembrane region" description="Helical" evidence="1">
    <location>
        <begin position="107"/>
        <end position="128"/>
    </location>
</feature>
<dbReference type="InterPro" id="IPR001387">
    <property type="entry name" value="Cro/C1-type_HTH"/>
</dbReference>
<dbReference type="Gene3D" id="1.10.260.40">
    <property type="entry name" value="lambda repressor-like DNA-binding domains"/>
    <property type="match status" value="1"/>
</dbReference>
<keyword evidence="1" id="KW-0472">Membrane</keyword>
<keyword evidence="1" id="KW-1133">Transmembrane helix</keyword>
<proteinExistence type="predicted"/>
<evidence type="ECO:0000256" key="1">
    <source>
        <dbReference type="SAM" id="Phobius"/>
    </source>
</evidence>
<reference evidence="3" key="1">
    <citation type="submission" date="2020-05" db="EMBL/GenBank/DDBJ databases">
        <authorList>
            <person name="Chiriac C."/>
            <person name="Salcher M."/>
            <person name="Ghai R."/>
            <person name="Kavagutti S V."/>
        </authorList>
    </citation>
    <scope>NUCLEOTIDE SEQUENCE</scope>
</reference>
<dbReference type="Pfam" id="PF13464">
    <property type="entry name" value="RodZ_C"/>
    <property type="match status" value="1"/>
</dbReference>
<dbReference type="InterPro" id="IPR010982">
    <property type="entry name" value="Lambda_DNA-bd_dom_sf"/>
</dbReference>
<dbReference type="PROSITE" id="PS50943">
    <property type="entry name" value="HTH_CROC1"/>
    <property type="match status" value="1"/>
</dbReference>
<dbReference type="Pfam" id="PF13413">
    <property type="entry name" value="HTH_25"/>
    <property type="match status" value="1"/>
</dbReference>
<keyword evidence="1" id="KW-0812">Transmembrane</keyword>
<feature type="domain" description="HTH cro/C1-type" evidence="2">
    <location>
        <begin position="11"/>
        <end position="45"/>
    </location>
</feature>